<sequence>MIQMQRVDLPKQDNAIIFTKKRTYLIENGKYCQPLEKNFPSCDSIIAPNRIFQMTLAKHHLIKMSGLKILYNKLGDKSADHLIYHYFVVPEHLYDDYQVQKIVTSDSNEANTIPDWINTRIFQYVLKIKL</sequence>
<organism evidence="1 2">
    <name type="scientific">Rhizophagus irregularis</name>
    <dbReference type="NCBI Taxonomy" id="588596"/>
    <lineage>
        <taxon>Eukaryota</taxon>
        <taxon>Fungi</taxon>
        <taxon>Fungi incertae sedis</taxon>
        <taxon>Mucoromycota</taxon>
        <taxon>Glomeromycotina</taxon>
        <taxon>Glomeromycetes</taxon>
        <taxon>Glomerales</taxon>
        <taxon>Glomeraceae</taxon>
        <taxon>Rhizophagus</taxon>
    </lineage>
</organism>
<name>A0A2N1MCQ1_9GLOM</name>
<evidence type="ECO:0000313" key="2">
    <source>
        <dbReference type="Proteomes" id="UP000233469"/>
    </source>
</evidence>
<evidence type="ECO:0000313" key="1">
    <source>
        <dbReference type="EMBL" id="PKK59410.1"/>
    </source>
</evidence>
<dbReference type="VEuPathDB" id="FungiDB:FUN_022283"/>
<dbReference type="AlphaFoldDB" id="A0A2N1MCQ1"/>
<dbReference type="VEuPathDB" id="FungiDB:RhiirA1_442149"/>
<reference evidence="1 2" key="2">
    <citation type="submission" date="2017-10" db="EMBL/GenBank/DDBJ databases">
        <title>Extensive intraspecific genome diversity in a model arbuscular mycorrhizal fungus.</title>
        <authorList>
            <person name="Chen E.C.H."/>
            <person name="Morin E."/>
            <person name="Baudet D."/>
            <person name="Noel J."/>
            <person name="Ndikumana S."/>
            <person name="Charron P."/>
            <person name="St-Onge C."/>
            <person name="Giorgi J."/>
            <person name="Grigoriev I.V."/>
            <person name="Roux C."/>
            <person name="Martin F.M."/>
            <person name="Corradi N."/>
        </authorList>
    </citation>
    <scope>NUCLEOTIDE SEQUENCE [LARGE SCALE GENOMIC DNA]</scope>
    <source>
        <strain evidence="1 2">C2</strain>
    </source>
</reference>
<proteinExistence type="predicted"/>
<protein>
    <submittedName>
        <fullName evidence="1">Uncharacterized protein</fullName>
    </submittedName>
</protein>
<gene>
    <name evidence="1" type="ORF">RhiirC2_762723</name>
</gene>
<dbReference type="EMBL" id="LLXL01003063">
    <property type="protein sequence ID" value="PKK59410.1"/>
    <property type="molecule type" value="Genomic_DNA"/>
</dbReference>
<dbReference type="Proteomes" id="UP000233469">
    <property type="component" value="Unassembled WGS sequence"/>
</dbReference>
<accession>A0A2N1MCQ1</accession>
<comment type="caution">
    <text evidence="1">The sequence shown here is derived from an EMBL/GenBank/DDBJ whole genome shotgun (WGS) entry which is preliminary data.</text>
</comment>
<reference evidence="1 2" key="1">
    <citation type="submission" date="2016-04" db="EMBL/GenBank/DDBJ databases">
        <title>Genome analyses suggest a sexual origin of heterokaryosis in a supposedly ancient asexual fungus.</title>
        <authorList>
            <person name="Ropars J."/>
            <person name="Sedzielewska K."/>
            <person name="Noel J."/>
            <person name="Charron P."/>
            <person name="Farinelli L."/>
            <person name="Marton T."/>
            <person name="Kruger M."/>
            <person name="Pelin A."/>
            <person name="Brachmann A."/>
            <person name="Corradi N."/>
        </authorList>
    </citation>
    <scope>NUCLEOTIDE SEQUENCE [LARGE SCALE GENOMIC DNA]</scope>
    <source>
        <strain evidence="1 2">C2</strain>
    </source>
</reference>